<dbReference type="GO" id="GO:0005737">
    <property type="term" value="C:cytoplasm"/>
    <property type="evidence" value="ECO:0007669"/>
    <property type="project" value="UniProtKB-SubCell"/>
</dbReference>
<evidence type="ECO:0000256" key="10">
    <source>
        <dbReference type="HAMAP-Rule" id="MF_02019"/>
    </source>
</evidence>
<keyword evidence="6 10" id="KW-0133">Cell shape</keyword>
<evidence type="ECO:0000256" key="8">
    <source>
        <dbReference type="ARBA" id="ARBA00023306"/>
    </source>
</evidence>
<dbReference type="NCBIfam" id="TIGR01143">
    <property type="entry name" value="murF"/>
    <property type="match status" value="1"/>
</dbReference>
<comment type="pathway">
    <text evidence="10 11">Cell wall biogenesis; peptidoglycan biosynthesis.</text>
</comment>
<comment type="similarity">
    <text evidence="10">Belongs to the MurCDEF family. MurF subfamily.</text>
</comment>
<reference evidence="15 16" key="1">
    <citation type="submission" date="2018-06" db="EMBL/GenBank/DDBJ databases">
        <authorList>
            <consortium name="Pathogen Informatics"/>
            <person name="Doyle S."/>
        </authorList>
    </citation>
    <scope>NUCLEOTIDE SEQUENCE [LARGE SCALE GENOMIC DNA]</scope>
    <source>
        <strain evidence="16">NCTC 11297</strain>
    </source>
</reference>
<name>A0A379ATK8_AVIAV</name>
<keyword evidence="8 10" id="KW-0131">Cell cycle</keyword>
<evidence type="ECO:0000256" key="9">
    <source>
        <dbReference type="ARBA" id="ARBA00023316"/>
    </source>
</evidence>
<dbReference type="UniPathway" id="UPA00219"/>
<dbReference type="InterPro" id="IPR036615">
    <property type="entry name" value="Mur_ligase_C_dom_sf"/>
</dbReference>
<dbReference type="InterPro" id="IPR000713">
    <property type="entry name" value="Mur_ligase_N"/>
</dbReference>
<evidence type="ECO:0000256" key="4">
    <source>
        <dbReference type="ARBA" id="ARBA00022741"/>
    </source>
</evidence>
<evidence type="ECO:0000313" key="16">
    <source>
        <dbReference type="Proteomes" id="UP000255098"/>
    </source>
</evidence>
<dbReference type="Pfam" id="PF02875">
    <property type="entry name" value="Mur_ligase_C"/>
    <property type="match status" value="1"/>
</dbReference>
<feature type="domain" description="Mur ligase C-terminal" evidence="13">
    <location>
        <begin position="321"/>
        <end position="441"/>
    </location>
</feature>
<dbReference type="GO" id="GO:0071555">
    <property type="term" value="P:cell wall organization"/>
    <property type="evidence" value="ECO:0007669"/>
    <property type="project" value="UniProtKB-KW"/>
</dbReference>
<dbReference type="GeneID" id="300134176"/>
<comment type="function">
    <text evidence="10 11">Involved in cell wall formation. Catalyzes the final step in the synthesis of UDP-N-acetylmuramoyl-pentapeptide, the precursor of murein.</text>
</comment>
<dbReference type="InterPro" id="IPR005863">
    <property type="entry name" value="UDP-N-AcMur_synth"/>
</dbReference>
<feature type="domain" description="Mur ligase central" evidence="14">
    <location>
        <begin position="106"/>
        <end position="298"/>
    </location>
</feature>
<dbReference type="InterPro" id="IPR013221">
    <property type="entry name" value="Mur_ligase_cen"/>
</dbReference>
<dbReference type="GO" id="GO:0008360">
    <property type="term" value="P:regulation of cell shape"/>
    <property type="evidence" value="ECO:0007669"/>
    <property type="project" value="UniProtKB-KW"/>
</dbReference>
<accession>A0A379ATK8</accession>
<protein>
    <recommendedName>
        <fullName evidence="10 11">UDP-N-acetylmuramoyl-tripeptide--D-alanyl-D-alanine ligase</fullName>
        <ecNumber evidence="10 11">6.3.2.10</ecNumber>
    </recommendedName>
    <alternativeName>
        <fullName evidence="10">D-alanyl-D-alanine-adding enzyme</fullName>
    </alternativeName>
</protein>
<dbReference type="GO" id="GO:0009252">
    <property type="term" value="P:peptidoglycan biosynthetic process"/>
    <property type="evidence" value="ECO:0007669"/>
    <property type="project" value="UniProtKB-UniRule"/>
</dbReference>
<dbReference type="HAMAP" id="MF_02019">
    <property type="entry name" value="MurF"/>
    <property type="match status" value="1"/>
</dbReference>
<evidence type="ECO:0000259" key="14">
    <source>
        <dbReference type="Pfam" id="PF08245"/>
    </source>
</evidence>
<keyword evidence="9 10" id="KW-0961">Cell wall biogenesis/degradation</keyword>
<dbReference type="Proteomes" id="UP000255098">
    <property type="component" value="Unassembled WGS sequence"/>
</dbReference>
<comment type="catalytic activity">
    <reaction evidence="10 11">
        <text>D-alanyl-D-alanine + UDP-N-acetyl-alpha-D-muramoyl-L-alanyl-gamma-D-glutamyl-meso-2,6-diaminopimelate + ATP = UDP-N-acetyl-alpha-D-muramoyl-L-alanyl-gamma-D-glutamyl-meso-2,6-diaminopimeloyl-D-alanyl-D-alanine + ADP + phosphate + H(+)</text>
        <dbReference type="Rhea" id="RHEA:28374"/>
        <dbReference type="ChEBI" id="CHEBI:15378"/>
        <dbReference type="ChEBI" id="CHEBI:30616"/>
        <dbReference type="ChEBI" id="CHEBI:43474"/>
        <dbReference type="ChEBI" id="CHEBI:57822"/>
        <dbReference type="ChEBI" id="CHEBI:61386"/>
        <dbReference type="ChEBI" id="CHEBI:83905"/>
        <dbReference type="ChEBI" id="CHEBI:456216"/>
        <dbReference type="EC" id="6.3.2.10"/>
    </reaction>
</comment>
<keyword evidence="3 10" id="KW-0132">Cell division</keyword>
<evidence type="ECO:0000259" key="12">
    <source>
        <dbReference type="Pfam" id="PF01225"/>
    </source>
</evidence>
<dbReference type="Gene3D" id="3.90.190.20">
    <property type="entry name" value="Mur ligase, C-terminal domain"/>
    <property type="match status" value="1"/>
</dbReference>
<dbReference type="EC" id="6.3.2.10" evidence="10 11"/>
<dbReference type="PANTHER" id="PTHR43024:SF1">
    <property type="entry name" value="UDP-N-ACETYLMURAMOYL-TRIPEPTIDE--D-ALANYL-D-ALANINE LIGASE"/>
    <property type="match status" value="1"/>
</dbReference>
<dbReference type="Gene3D" id="3.40.1190.10">
    <property type="entry name" value="Mur-like, catalytic domain"/>
    <property type="match status" value="1"/>
</dbReference>
<dbReference type="EMBL" id="UGSP01000001">
    <property type="protein sequence ID" value="SUB24919.1"/>
    <property type="molecule type" value="Genomic_DNA"/>
</dbReference>
<dbReference type="GO" id="GO:0005524">
    <property type="term" value="F:ATP binding"/>
    <property type="evidence" value="ECO:0007669"/>
    <property type="project" value="UniProtKB-UniRule"/>
</dbReference>
<dbReference type="InterPro" id="IPR036565">
    <property type="entry name" value="Mur-like_cat_sf"/>
</dbReference>
<evidence type="ECO:0000256" key="2">
    <source>
        <dbReference type="ARBA" id="ARBA00022598"/>
    </source>
</evidence>
<dbReference type="Gene3D" id="3.40.1390.10">
    <property type="entry name" value="MurE/MurF, N-terminal domain"/>
    <property type="match status" value="1"/>
</dbReference>
<keyword evidence="5 10" id="KW-0067">ATP-binding</keyword>
<keyword evidence="16" id="KW-1185">Reference proteome</keyword>
<dbReference type="NCBIfam" id="NF008041">
    <property type="entry name" value="PRK10773.1"/>
    <property type="match status" value="1"/>
</dbReference>
<evidence type="ECO:0000256" key="11">
    <source>
        <dbReference type="RuleBase" id="RU004136"/>
    </source>
</evidence>
<proteinExistence type="inferred from homology"/>
<dbReference type="SUPFAM" id="SSF53244">
    <property type="entry name" value="MurD-like peptide ligases, peptide-binding domain"/>
    <property type="match status" value="1"/>
</dbReference>
<dbReference type="InterPro" id="IPR035911">
    <property type="entry name" value="MurE/MurF_N"/>
</dbReference>
<evidence type="ECO:0000256" key="6">
    <source>
        <dbReference type="ARBA" id="ARBA00022960"/>
    </source>
</evidence>
<keyword evidence="4 10" id="KW-0547">Nucleotide-binding</keyword>
<dbReference type="InterPro" id="IPR004101">
    <property type="entry name" value="Mur_ligase_C"/>
</dbReference>
<dbReference type="Pfam" id="PF01225">
    <property type="entry name" value="Mur_ligase"/>
    <property type="match status" value="1"/>
</dbReference>
<feature type="domain" description="Mur ligase N-terminal catalytic" evidence="12">
    <location>
        <begin position="25"/>
        <end position="82"/>
    </location>
</feature>
<evidence type="ECO:0000313" key="15">
    <source>
        <dbReference type="EMBL" id="SUB24919.1"/>
    </source>
</evidence>
<evidence type="ECO:0000256" key="3">
    <source>
        <dbReference type="ARBA" id="ARBA00022618"/>
    </source>
</evidence>
<evidence type="ECO:0000259" key="13">
    <source>
        <dbReference type="Pfam" id="PF02875"/>
    </source>
</evidence>
<dbReference type="InterPro" id="IPR051046">
    <property type="entry name" value="MurCDEF_CellWall_CoF430Synth"/>
</dbReference>
<organism evidence="15 16">
    <name type="scientific">Avibacterium avium</name>
    <name type="common">Pasteurella avium</name>
    <dbReference type="NCBI Taxonomy" id="751"/>
    <lineage>
        <taxon>Bacteria</taxon>
        <taxon>Pseudomonadati</taxon>
        <taxon>Pseudomonadota</taxon>
        <taxon>Gammaproteobacteria</taxon>
        <taxon>Pasteurellales</taxon>
        <taxon>Pasteurellaceae</taxon>
        <taxon>Avibacterium</taxon>
    </lineage>
</organism>
<dbReference type="AlphaFoldDB" id="A0A379ATK8"/>
<dbReference type="Pfam" id="PF08245">
    <property type="entry name" value="Mur_ligase_M"/>
    <property type="match status" value="1"/>
</dbReference>
<keyword evidence="7 10" id="KW-0573">Peptidoglycan synthesis</keyword>
<evidence type="ECO:0000256" key="7">
    <source>
        <dbReference type="ARBA" id="ARBA00022984"/>
    </source>
</evidence>
<keyword evidence="1 10" id="KW-0963">Cytoplasm</keyword>
<feature type="binding site" evidence="10">
    <location>
        <begin position="108"/>
        <end position="114"/>
    </location>
    <ligand>
        <name>ATP</name>
        <dbReference type="ChEBI" id="CHEBI:30616"/>
    </ligand>
</feature>
<dbReference type="RefSeq" id="WP_115250031.1">
    <property type="nucleotide sequence ID" value="NZ_UGSP01000001.1"/>
</dbReference>
<evidence type="ECO:0000256" key="5">
    <source>
        <dbReference type="ARBA" id="ARBA00022840"/>
    </source>
</evidence>
<keyword evidence="2 10" id="KW-0436">Ligase</keyword>
<dbReference type="PANTHER" id="PTHR43024">
    <property type="entry name" value="UDP-N-ACETYLMURAMOYL-TRIPEPTIDE--D-ALANYL-D-ALANINE LIGASE"/>
    <property type="match status" value="1"/>
</dbReference>
<gene>
    <name evidence="15" type="primary">murF_2</name>
    <name evidence="10" type="synonym">murF</name>
    <name evidence="15" type="ORF">NCTC11297_01990</name>
</gene>
<evidence type="ECO:0000256" key="1">
    <source>
        <dbReference type="ARBA" id="ARBA00022490"/>
    </source>
</evidence>
<dbReference type="GO" id="GO:0047480">
    <property type="term" value="F:UDP-N-acetylmuramoyl-tripeptide-D-alanyl-D-alanine ligase activity"/>
    <property type="evidence" value="ECO:0007669"/>
    <property type="project" value="UniProtKB-UniRule"/>
</dbReference>
<dbReference type="SUPFAM" id="SSF63418">
    <property type="entry name" value="MurE/MurF N-terminal domain"/>
    <property type="match status" value="1"/>
</dbReference>
<sequence length="460" mass="49490">MIKLTTQQLAEILNGTLYGDGRVAIENISTDTRQANPQGLFFALKGERFDGHQYLANAVEQGALALIVDHQCEIDVPQIVVADTRLALGQLGKWLKAQINPLTVAITGSSGKTTVKEMTAAILQQSAGDFSQVLFTNGNFNNDIGVPLTLLRLTPQHKFAVIELGANHLGEIAYTTELVRPNVAMVNNVAAAHLEGFGSLAGVAQAKGEIYQGLAQQGIALINLDCNYLADWQKNIGDHQVRSFSLTNSQADFYATDIQLNGQGSQFTLHSPQGEIAIQLPYLGEHNISNALAAAALAMNVGASLSDVQQGLAKGAKVKGRLFPIQPCENLLLLDDTYNANVDSLQSAIQVLQKYPAFRILIVGDMAELGENSQLCHQQVADAAKAAQLDFVASFGQESAVISAQNGGTHFTEQAALADFITRLIKEKLAQNQSVVVLAKGSRRMQLENVIELLKDNFQC</sequence>
<dbReference type="SUPFAM" id="SSF53623">
    <property type="entry name" value="MurD-like peptide ligases, catalytic domain"/>
    <property type="match status" value="1"/>
</dbReference>
<comment type="subcellular location">
    <subcellularLocation>
        <location evidence="10 11">Cytoplasm</location>
    </subcellularLocation>
</comment>
<dbReference type="GO" id="GO:0008766">
    <property type="term" value="F:UDP-N-acetylmuramoylalanyl-D-glutamyl-2,6-diaminopimelate-D-alanyl-D-alanine ligase activity"/>
    <property type="evidence" value="ECO:0007669"/>
    <property type="project" value="RHEA"/>
</dbReference>
<dbReference type="GO" id="GO:0051301">
    <property type="term" value="P:cell division"/>
    <property type="evidence" value="ECO:0007669"/>
    <property type="project" value="UniProtKB-KW"/>
</dbReference>